<keyword evidence="1" id="KW-0732">Signal</keyword>
<proteinExistence type="predicted"/>
<dbReference type="PATRIC" id="fig|36861.3.peg.2744"/>
<protein>
    <recommendedName>
        <fullName evidence="4">MSHA biogenesis protein MshK</fullName>
    </recommendedName>
</protein>
<sequence>MAARLMVWALAALLAMPLAAASLPDPTALPKFRASADAEGAHEAAALAWVRVNGRHSIAWYNGTTVKVGDSVEGGRVVAIHEDHIVLSGKGGRRAVYLLDHAIRTQPQAQPRPAGKNRN</sequence>
<keyword evidence="3" id="KW-1185">Reference proteome</keyword>
<feature type="chain" id="PRO_5007125624" description="MSHA biogenesis protein MshK" evidence="1">
    <location>
        <begin position="21"/>
        <end position="119"/>
    </location>
</feature>
<dbReference type="RefSeq" id="WP_059758323.1">
    <property type="nucleotide sequence ID" value="NZ_LDUG01000048.1"/>
</dbReference>
<name>A0A106BJ01_THIDE</name>
<dbReference type="EMBL" id="LDUG01000048">
    <property type="protein sequence ID" value="KVW93355.1"/>
    <property type="molecule type" value="Genomic_DNA"/>
</dbReference>
<evidence type="ECO:0008006" key="4">
    <source>
        <dbReference type="Google" id="ProtNLM"/>
    </source>
</evidence>
<dbReference type="AlphaFoldDB" id="A0A106BJ01"/>
<dbReference type="Proteomes" id="UP000064243">
    <property type="component" value="Unassembled WGS sequence"/>
</dbReference>
<evidence type="ECO:0000313" key="3">
    <source>
        <dbReference type="Proteomes" id="UP000064243"/>
    </source>
</evidence>
<comment type="caution">
    <text evidence="2">The sequence shown here is derived from an EMBL/GenBank/DDBJ whole genome shotgun (WGS) entry which is preliminary data.</text>
</comment>
<evidence type="ECO:0000256" key="1">
    <source>
        <dbReference type="SAM" id="SignalP"/>
    </source>
</evidence>
<feature type="signal peptide" evidence="1">
    <location>
        <begin position="1"/>
        <end position="20"/>
    </location>
</feature>
<evidence type="ECO:0000313" key="2">
    <source>
        <dbReference type="EMBL" id="KVW93355.1"/>
    </source>
</evidence>
<accession>A0A106BJ01</accession>
<reference evidence="2 3" key="1">
    <citation type="journal article" date="2015" name="Appl. Environ. Microbiol.">
        <title>Aerobic and Anaerobic Thiosulfate Oxidation by a Cold-Adapted, Subglacial Chemoautotroph.</title>
        <authorList>
            <person name="Harrold Z.R."/>
            <person name="Skidmore M.L."/>
            <person name="Hamilton T.L."/>
            <person name="Desch L."/>
            <person name="Amada K."/>
            <person name="van Gelder W."/>
            <person name="Glover K."/>
            <person name="Roden E.E."/>
            <person name="Boyd E.S."/>
        </authorList>
    </citation>
    <scope>NUCLEOTIDE SEQUENCE [LARGE SCALE GENOMIC DNA]</scope>
    <source>
        <strain evidence="2 3">RG</strain>
    </source>
</reference>
<gene>
    <name evidence="2" type="ORF">ABW22_14605</name>
</gene>
<organism evidence="2 3">
    <name type="scientific">Thiobacillus denitrificans</name>
    <dbReference type="NCBI Taxonomy" id="36861"/>
    <lineage>
        <taxon>Bacteria</taxon>
        <taxon>Pseudomonadati</taxon>
        <taxon>Pseudomonadota</taxon>
        <taxon>Betaproteobacteria</taxon>
        <taxon>Nitrosomonadales</taxon>
        <taxon>Thiobacillaceae</taxon>
        <taxon>Thiobacillus</taxon>
    </lineage>
</organism>